<feature type="domain" description="Polymerase beta nucleotidyltransferase" evidence="1">
    <location>
        <begin position="32"/>
        <end position="105"/>
    </location>
</feature>
<protein>
    <submittedName>
        <fullName evidence="2">Polbeta domain-containing protein</fullName>
    </submittedName>
</protein>
<dbReference type="Proteomes" id="UP001295463">
    <property type="component" value="Chromosome"/>
</dbReference>
<gene>
    <name evidence="2" type="ORF">GEAMG1_1025</name>
</gene>
<evidence type="ECO:0000313" key="3">
    <source>
        <dbReference type="Proteomes" id="UP001295463"/>
    </source>
</evidence>
<dbReference type="RefSeq" id="WP_305731711.1">
    <property type="nucleotide sequence ID" value="NZ_OW150024.1"/>
</dbReference>
<dbReference type="InterPro" id="IPR043519">
    <property type="entry name" value="NT_sf"/>
</dbReference>
<dbReference type="EMBL" id="OW150024">
    <property type="protein sequence ID" value="CAH2030839.1"/>
    <property type="molecule type" value="Genomic_DNA"/>
</dbReference>
<evidence type="ECO:0000313" key="2">
    <source>
        <dbReference type="EMBL" id="CAH2030839.1"/>
    </source>
</evidence>
<dbReference type="Gene3D" id="3.30.460.10">
    <property type="entry name" value="Beta Polymerase, domain 2"/>
    <property type="match status" value="1"/>
</dbReference>
<proteinExistence type="predicted"/>
<dbReference type="SUPFAM" id="SSF81301">
    <property type="entry name" value="Nucleotidyltransferase"/>
    <property type="match status" value="1"/>
</dbReference>
<keyword evidence="3" id="KW-1185">Reference proteome</keyword>
<organism evidence="2 3">
    <name type="scientific">Trichlorobacter ammonificans</name>
    <dbReference type="NCBI Taxonomy" id="2916410"/>
    <lineage>
        <taxon>Bacteria</taxon>
        <taxon>Pseudomonadati</taxon>
        <taxon>Thermodesulfobacteriota</taxon>
        <taxon>Desulfuromonadia</taxon>
        <taxon>Geobacterales</taxon>
        <taxon>Geobacteraceae</taxon>
        <taxon>Trichlorobacter</taxon>
    </lineage>
</organism>
<dbReference type="Pfam" id="PF18765">
    <property type="entry name" value="Polbeta"/>
    <property type="match status" value="1"/>
</dbReference>
<sequence length="110" mass="12326">MSAAHDIPPITISQQDWHEVRRVLSHHLPGYTVLAFGSRVAGTAKPYSDLDLVIQAEQPLTLENMATIKDAFDESDMTIRVDIVDWAATGDLFRKIIQQQSVVIQQAVRQ</sequence>
<dbReference type="CDD" id="cd05403">
    <property type="entry name" value="NT_KNTase_like"/>
    <property type="match status" value="1"/>
</dbReference>
<accession>A0ABN8HH85</accession>
<dbReference type="InterPro" id="IPR041633">
    <property type="entry name" value="Polbeta"/>
</dbReference>
<evidence type="ECO:0000259" key="1">
    <source>
        <dbReference type="Pfam" id="PF18765"/>
    </source>
</evidence>
<name>A0ABN8HH85_9BACT</name>
<reference evidence="2 3" key="1">
    <citation type="submission" date="2022-03" db="EMBL/GenBank/DDBJ databases">
        <authorList>
            <person name="Koch H."/>
        </authorList>
    </citation>
    <scope>NUCLEOTIDE SEQUENCE [LARGE SCALE GENOMIC DNA]</scope>
    <source>
        <strain evidence="2 3">G1</strain>
    </source>
</reference>